<accession>A0ABS6E6G4</accession>
<dbReference type="EMBL" id="JAHLPM010000008">
    <property type="protein sequence ID" value="MBU5438508.1"/>
    <property type="molecule type" value="Genomic_DNA"/>
</dbReference>
<dbReference type="Proteomes" id="UP000749471">
    <property type="component" value="Unassembled WGS sequence"/>
</dbReference>
<evidence type="ECO:0000256" key="1">
    <source>
        <dbReference type="SAM" id="SignalP"/>
    </source>
</evidence>
<dbReference type="RefSeq" id="WP_216519667.1">
    <property type="nucleotide sequence ID" value="NZ_JAHLPM010000008.1"/>
</dbReference>
<comment type="caution">
    <text evidence="2">The sequence shown here is derived from an EMBL/GenBank/DDBJ whole genome shotgun (WGS) entry which is preliminary data.</text>
</comment>
<feature type="chain" id="PRO_5045600209" evidence="1">
    <location>
        <begin position="27"/>
        <end position="153"/>
    </location>
</feature>
<reference evidence="2 3" key="1">
    <citation type="submission" date="2021-06" db="EMBL/GenBank/DDBJ databases">
        <authorList>
            <person name="Sun Q."/>
            <person name="Li D."/>
        </authorList>
    </citation>
    <scope>NUCLEOTIDE SEQUENCE [LARGE SCALE GENOMIC DNA]</scope>
    <source>
        <strain evidence="2 3">MSJ-40</strain>
    </source>
</reference>
<name>A0ABS6E6G4_9FIRM</name>
<proteinExistence type="predicted"/>
<organism evidence="2 3">
    <name type="scientific">Tissierella simiarum</name>
    <dbReference type="NCBI Taxonomy" id="2841534"/>
    <lineage>
        <taxon>Bacteria</taxon>
        <taxon>Bacillati</taxon>
        <taxon>Bacillota</taxon>
        <taxon>Tissierellia</taxon>
        <taxon>Tissierellales</taxon>
        <taxon>Tissierellaceae</taxon>
        <taxon>Tissierella</taxon>
    </lineage>
</organism>
<evidence type="ECO:0000313" key="2">
    <source>
        <dbReference type="EMBL" id="MBU5438508.1"/>
    </source>
</evidence>
<sequence>MKSKIKKIALGLGAVTIMLGATVVFSEPGSEGDPLVTLSYVDKRIEQVKAYIDEKLLKGSNNDNTANNLEVVNLLQGQSIIGKAGTEIILRGGKAKVIAGELGGLSDVTDGKDLSMDNNVPANHLLIIPRDDGRGAYAAADAIFLVRGQYEIR</sequence>
<feature type="signal peptide" evidence="1">
    <location>
        <begin position="1"/>
        <end position="26"/>
    </location>
</feature>
<gene>
    <name evidence="2" type="ORF">KQI42_10835</name>
</gene>
<keyword evidence="3" id="KW-1185">Reference proteome</keyword>
<keyword evidence="1" id="KW-0732">Signal</keyword>
<evidence type="ECO:0000313" key="3">
    <source>
        <dbReference type="Proteomes" id="UP000749471"/>
    </source>
</evidence>
<protein>
    <submittedName>
        <fullName evidence="2">Uncharacterized protein</fullName>
    </submittedName>
</protein>